<reference evidence="4" key="1">
    <citation type="submission" date="2018-05" db="EMBL/GenBank/DDBJ databases">
        <authorList>
            <person name="Lanie J.A."/>
            <person name="Ng W.-L."/>
            <person name="Kazmierczak K.M."/>
            <person name="Andrzejewski T.M."/>
            <person name="Davidsen T.M."/>
            <person name="Wayne K.J."/>
            <person name="Tettelin H."/>
            <person name="Glass J.I."/>
            <person name="Rusch D."/>
            <person name="Podicherti R."/>
            <person name="Tsui H.-C.T."/>
            <person name="Winkler M.E."/>
        </authorList>
    </citation>
    <scope>NUCLEOTIDE SEQUENCE</scope>
</reference>
<feature type="domain" description="Orn/DAP/Arg decarboxylase 2 N-terminal" evidence="3">
    <location>
        <begin position="38"/>
        <end position="253"/>
    </location>
</feature>
<organism evidence="4">
    <name type="scientific">marine metagenome</name>
    <dbReference type="NCBI Taxonomy" id="408172"/>
    <lineage>
        <taxon>unclassified sequences</taxon>
        <taxon>metagenomes</taxon>
        <taxon>ecological metagenomes</taxon>
    </lineage>
</organism>
<dbReference type="InterPro" id="IPR009006">
    <property type="entry name" value="Ala_racemase/Decarboxylase_C"/>
</dbReference>
<accession>A0A382BPR8</accession>
<dbReference type="InterPro" id="IPR029066">
    <property type="entry name" value="PLP-binding_barrel"/>
</dbReference>
<evidence type="ECO:0000256" key="2">
    <source>
        <dbReference type="ARBA" id="ARBA00022898"/>
    </source>
</evidence>
<gene>
    <name evidence="4" type="ORF">METZ01_LOCUS167937</name>
</gene>
<dbReference type="Gene3D" id="2.40.37.10">
    <property type="entry name" value="Lyase, Ornithine Decarboxylase, Chain A, domain 1"/>
    <property type="match status" value="1"/>
</dbReference>
<evidence type="ECO:0000313" key="4">
    <source>
        <dbReference type="EMBL" id="SVB15083.1"/>
    </source>
</evidence>
<evidence type="ECO:0000259" key="3">
    <source>
        <dbReference type="Pfam" id="PF02784"/>
    </source>
</evidence>
<evidence type="ECO:0000256" key="1">
    <source>
        <dbReference type="ARBA" id="ARBA00001933"/>
    </source>
</evidence>
<dbReference type="AlphaFoldDB" id="A0A382BPR8"/>
<dbReference type="EMBL" id="UINC01030531">
    <property type="protein sequence ID" value="SVB15083.1"/>
    <property type="molecule type" value="Genomic_DNA"/>
</dbReference>
<dbReference type="InterPro" id="IPR000183">
    <property type="entry name" value="Orn/DAP/Arg_de-COase"/>
</dbReference>
<name>A0A382BPR8_9ZZZZ</name>
<dbReference type="PRINTS" id="PR01179">
    <property type="entry name" value="ODADCRBXLASE"/>
</dbReference>
<feature type="non-terminal residue" evidence="4">
    <location>
        <position position="300"/>
    </location>
</feature>
<dbReference type="Pfam" id="PF02784">
    <property type="entry name" value="Orn_Arg_deC_N"/>
    <property type="match status" value="1"/>
</dbReference>
<dbReference type="PANTHER" id="PTHR43727">
    <property type="entry name" value="DIAMINOPIMELATE DECARBOXYLASE"/>
    <property type="match status" value="1"/>
</dbReference>
<sequence>MKDSIFHKFNLKTPAYVYDAEKIINVLEIMNKIQEDSSCFLLYSIKSANNIGLLELIRPYVNGFSCSSMFELQLAKEILDSKQTVHISTPGFNKNELNKLSTLSDFITLNSITQLNNFSDEIKTKSSCGIRINPELSFVSDDRFDPCRSFSKLGIPLTYLNEDKNFNSIDWSVIDGIHVHNNCESINFDEMRQTISKIMLVLKQHQIELKWFNLGGGYLIDSGNDFLPLVDTIRWLQDNFSVDVYFEPGKAVTGNAGYLIASVIDLFRNGGEQIAILDASINHLPEVFEYQYQPKVMYSQ</sequence>
<dbReference type="SUPFAM" id="SSF51419">
    <property type="entry name" value="PLP-binding barrel"/>
    <property type="match status" value="1"/>
</dbReference>
<protein>
    <recommendedName>
        <fullName evidence="3">Orn/DAP/Arg decarboxylase 2 N-terminal domain-containing protein</fullName>
    </recommendedName>
</protein>
<keyword evidence="2" id="KW-0663">Pyridoxal phosphate</keyword>
<proteinExistence type="predicted"/>
<dbReference type="Gene3D" id="3.20.20.10">
    <property type="entry name" value="Alanine racemase"/>
    <property type="match status" value="1"/>
</dbReference>
<dbReference type="GO" id="GO:0008836">
    <property type="term" value="F:diaminopimelate decarboxylase activity"/>
    <property type="evidence" value="ECO:0007669"/>
    <property type="project" value="TreeGrafter"/>
</dbReference>
<dbReference type="GO" id="GO:0009089">
    <property type="term" value="P:lysine biosynthetic process via diaminopimelate"/>
    <property type="evidence" value="ECO:0007669"/>
    <property type="project" value="TreeGrafter"/>
</dbReference>
<comment type="cofactor">
    <cofactor evidence="1">
        <name>pyridoxal 5'-phosphate</name>
        <dbReference type="ChEBI" id="CHEBI:597326"/>
    </cofactor>
</comment>
<dbReference type="InterPro" id="IPR022644">
    <property type="entry name" value="De-COase2_N"/>
</dbReference>
<dbReference type="PANTHER" id="PTHR43727:SF1">
    <property type="entry name" value="CARBOXYNORSPERMIDINE_CARBOXYSPERMIDINE DECARBOXYLASE"/>
    <property type="match status" value="1"/>
</dbReference>